<gene>
    <name evidence="1" type="ORF">A7E06_17250</name>
</gene>
<evidence type="ECO:0000313" key="1">
    <source>
        <dbReference type="EMBL" id="MIV45216.1"/>
    </source>
</evidence>
<dbReference type="Proteomes" id="UP000839530">
    <property type="component" value="Unassembled WGS sequence"/>
</dbReference>
<comment type="caution">
    <text evidence="1">The sequence shown here is derived from an EMBL/GenBank/DDBJ whole genome shotgun (WGS) entry which is preliminary data.</text>
</comment>
<accession>A0A402WI45</accession>
<protein>
    <submittedName>
        <fullName evidence="1">LysR family transcriptional regulator</fullName>
    </submittedName>
</protein>
<proteinExistence type="predicted"/>
<name>A0A402WI45_SALER</name>
<dbReference type="EMBL" id="RSUV01000013">
    <property type="protein sequence ID" value="MIV45216.1"/>
    <property type="molecule type" value="Genomic_DNA"/>
</dbReference>
<organism evidence="1">
    <name type="scientific">Salmonella enterica</name>
    <name type="common">Salmonella choleraesuis</name>
    <dbReference type="NCBI Taxonomy" id="28901"/>
    <lineage>
        <taxon>Bacteria</taxon>
        <taxon>Pseudomonadati</taxon>
        <taxon>Pseudomonadota</taxon>
        <taxon>Gammaproteobacteria</taxon>
        <taxon>Enterobacterales</taxon>
        <taxon>Enterobacteriaceae</taxon>
        <taxon>Salmonella</taxon>
    </lineage>
</organism>
<reference evidence="1" key="1">
    <citation type="submission" date="2018-07" db="EMBL/GenBank/DDBJ databases">
        <authorList>
            <consortium name="GenomeTrakr network: Whole genome sequencing for foodborne pathogen traceback"/>
        </authorList>
    </citation>
    <scope>NUCLEOTIDE SEQUENCE [LARGE SCALE GENOMIC DNA]</scope>
    <source>
        <strain evidence="1">CFSAN048114</strain>
    </source>
</reference>
<sequence>MLGYKNSTGLMYRIKSNGIPEGGDISHLHTCRSKIFIVNGQEVNITAAAHILGYDQSTLSRKIASLSLPEGSDISHLGKAFYIVNGEKMDIPRAAAVLGYDRYWLSKKLKRCSVPPGSDISHMSPGKRRQ</sequence>
<dbReference type="AlphaFoldDB" id="A0A402WI45"/>